<gene>
    <name evidence="2" type="ORF">VI08_15310</name>
</gene>
<dbReference type="OrthoDB" id="378644at2"/>
<dbReference type="RefSeq" id="WP_045830482.1">
    <property type="nucleotide sequence ID" value="NZ_JZRB01000034.1"/>
</dbReference>
<sequence length="449" mass="48722">MSWSETLLDASFRGVPIDIAADQMNAARMVTNNAIPYRDGEEGEDMGREARVVSLRIAVLGDDYEQRLQALIAALDQGGPGELIHPVYGPLRVLVSRYTVEHAAETPDYAEVSAVFVEHALDQPFFIRSFEGIDSAAATLGRPDGDWRRHVRDLLGRSHSLIGESRGRLMGGWEGLVHELLGRPGIGLRLAQMRAQSRAVLADLESIAGAPMPAFDVMALPNRVAAEVVDLHKRMALTLPPTRGPMTSRGAVDTIMPGVPGRDTLPGPVVRVWSELLTAARDGQVPEASRLVMPGLHSDAAALHAAGLLMVVHTSQALAIAAATAMALDQQRAEPTLLPSDIDRLVMHARAMLQGGIALRRLVRPDHELARAVDPMKNTAALILEAGRQIVLTRPPLTRRTVGATTCLRALAHLWYGEHERAVELQRLNPTLRRPYAIPAGTVLHAYAR</sequence>
<organism evidence="2 3">
    <name type="scientific">Luteibacter yeojuensis</name>
    <dbReference type="NCBI Taxonomy" id="345309"/>
    <lineage>
        <taxon>Bacteria</taxon>
        <taxon>Pseudomonadati</taxon>
        <taxon>Pseudomonadota</taxon>
        <taxon>Gammaproteobacteria</taxon>
        <taxon>Lysobacterales</taxon>
        <taxon>Rhodanobacteraceae</taxon>
        <taxon>Luteibacter</taxon>
    </lineage>
</organism>
<reference evidence="2 3" key="1">
    <citation type="submission" date="2015-03" db="EMBL/GenBank/DDBJ databases">
        <title>Draft genome sequence of Luteibacter yeojuensis strain SU11.</title>
        <authorList>
            <person name="Sulaiman J."/>
            <person name="Priya K."/>
            <person name="Chan K.-G."/>
        </authorList>
    </citation>
    <scope>NUCLEOTIDE SEQUENCE [LARGE SCALE GENOMIC DNA]</scope>
    <source>
        <strain evidence="2 3">SU11</strain>
    </source>
</reference>
<keyword evidence="3" id="KW-1185">Reference proteome</keyword>
<dbReference type="Proteomes" id="UP000033651">
    <property type="component" value="Unassembled WGS sequence"/>
</dbReference>
<name>A0A0F3KIT0_9GAMM</name>
<evidence type="ECO:0000313" key="2">
    <source>
        <dbReference type="EMBL" id="KJV30029.1"/>
    </source>
</evidence>
<proteinExistence type="predicted"/>
<dbReference type="Pfam" id="PF07157">
    <property type="entry name" value="DNA_circ_N"/>
    <property type="match status" value="1"/>
</dbReference>
<protein>
    <recommendedName>
        <fullName evidence="1">DNA circulation N-terminal domain-containing protein</fullName>
    </recommendedName>
</protein>
<accession>A0A0F3KIT0</accession>
<comment type="caution">
    <text evidence="2">The sequence shown here is derived from an EMBL/GenBank/DDBJ whole genome shotgun (WGS) entry which is preliminary data.</text>
</comment>
<feature type="domain" description="DNA circulation N-terminal" evidence="1">
    <location>
        <begin position="7"/>
        <end position="92"/>
    </location>
</feature>
<dbReference type="InterPro" id="IPR009826">
    <property type="entry name" value="DNA_circ_N"/>
</dbReference>
<evidence type="ECO:0000313" key="3">
    <source>
        <dbReference type="Proteomes" id="UP000033651"/>
    </source>
</evidence>
<evidence type="ECO:0000259" key="1">
    <source>
        <dbReference type="Pfam" id="PF07157"/>
    </source>
</evidence>
<dbReference type="PATRIC" id="fig|345309.4.peg.2668"/>
<dbReference type="EMBL" id="JZRB01000034">
    <property type="protein sequence ID" value="KJV30029.1"/>
    <property type="molecule type" value="Genomic_DNA"/>
</dbReference>
<dbReference type="AlphaFoldDB" id="A0A0F3KIT0"/>